<dbReference type="InterPro" id="IPR050309">
    <property type="entry name" value="Type-B_Carboxylest/Lipase"/>
</dbReference>
<dbReference type="PROSITE" id="PS00941">
    <property type="entry name" value="CARBOXYLESTERASE_B_2"/>
    <property type="match status" value="1"/>
</dbReference>
<dbReference type="PROSITE" id="PS00122">
    <property type="entry name" value="CARBOXYLESTERASE_B_1"/>
    <property type="match status" value="1"/>
</dbReference>
<dbReference type="InterPro" id="IPR002018">
    <property type="entry name" value="CarbesteraseB"/>
</dbReference>
<dbReference type="AlphaFoldDB" id="A0A1L7XEW4"/>
<keyword evidence="6" id="KW-1185">Reference proteome</keyword>
<evidence type="ECO:0000313" key="5">
    <source>
        <dbReference type="EMBL" id="CZR63589.1"/>
    </source>
</evidence>
<proteinExistence type="inferred from homology"/>
<sequence>MYTYLSETEPFDVFASANLADIKSDLTILADNDLLNDKSIRTSAGILLSEPRNFELAKAACSLLGEQLWSPESQDFKTGLNNSLSYQTFLDKVPSSQLFWVSPNQAQSCRALDFKGHLSEVSCTAWLPTICTQSAPFSNSTYANTSSPLQLTLNAGNQTLTGYRDFYSFRFLGVRFAPQPQRFTYSTVYSSPSNTSAISYGSACLQPGPQGSEDCLFLNIWTPFIPSSHTNTQAKNLKPVLVWIFGGGFVTGTPNDSSGDGGNFASRGDIVVISINYRLGNLGMLALNDGVTNGNFGIGDMVTALQWIRENVAAFGGDPGKVTILGQSSGAAAVRALLASEMAKGLFGKAVMHSEPAGFSAFGPYSMYQTIEEEVKNVGMAVLNQTGCLGVESPVGCLKALESSVLVNLPVYANYPVIDGTYLTSPNLSFTTSASSSVPKPLLLGTVRDEGAITAQYPANPNLTLAMSALDTLLGLNLSPLPTNPAFSPFLPPNPTQNEIFNFTQTIITLGGLQCLTLATSYSASLSRPFPLFDPKHVFLYEFNRTYQPASFSSPACVPTNGNPEEEEYYKCHAGELIYVFGNLVREGLVDRDGRDVAFSRSILDRWASFVRTGDVNIDRKWLEARGFARAGGVMDDRWEAVGAGNQVRGTRLQWNEPSGTVIGMKGFEADVKERCDVLGLGLEYYET</sequence>
<evidence type="ECO:0000313" key="6">
    <source>
        <dbReference type="Proteomes" id="UP000184330"/>
    </source>
</evidence>
<dbReference type="InterPro" id="IPR016187">
    <property type="entry name" value="CTDL_fold"/>
</dbReference>
<comment type="similarity">
    <text evidence="1 3">Belongs to the type-B carboxylesterase/lipase family.</text>
</comment>
<feature type="domain" description="Carboxylesterase type B" evidence="4">
    <location>
        <begin position="170"/>
        <end position="623"/>
    </location>
</feature>
<dbReference type="GO" id="GO:0016787">
    <property type="term" value="F:hydrolase activity"/>
    <property type="evidence" value="ECO:0007669"/>
    <property type="project" value="UniProtKB-KW"/>
</dbReference>
<dbReference type="Gene3D" id="3.40.50.1820">
    <property type="entry name" value="alpha/beta hydrolase"/>
    <property type="match status" value="1"/>
</dbReference>
<dbReference type="SUPFAM" id="SSF53474">
    <property type="entry name" value="alpha/beta-Hydrolases"/>
    <property type="match status" value="1"/>
</dbReference>
<organism evidence="5 6">
    <name type="scientific">Phialocephala subalpina</name>
    <dbReference type="NCBI Taxonomy" id="576137"/>
    <lineage>
        <taxon>Eukaryota</taxon>
        <taxon>Fungi</taxon>
        <taxon>Dikarya</taxon>
        <taxon>Ascomycota</taxon>
        <taxon>Pezizomycotina</taxon>
        <taxon>Leotiomycetes</taxon>
        <taxon>Helotiales</taxon>
        <taxon>Mollisiaceae</taxon>
        <taxon>Phialocephala</taxon>
        <taxon>Phialocephala fortinii species complex</taxon>
    </lineage>
</organism>
<evidence type="ECO:0000256" key="1">
    <source>
        <dbReference type="ARBA" id="ARBA00005964"/>
    </source>
</evidence>
<dbReference type="SUPFAM" id="SSF56436">
    <property type="entry name" value="C-type lectin-like"/>
    <property type="match status" value="1"/>
</dbReference>
<dbReference type="InterPro" id="IPR019819">
    <property type="entry name" value="Carboxylesterase_B_CS"/>
</dbReference>
<dbReference type="EC" id="3.1.1.-" evidence="3"/>
<keyword evidence="2 3" id="KW-0378">Hydrolase</keyword>
<dbReference type="PANTHER" id="PTHR11559">
    <property type="entry name" value="CARBOXYLESTERASE"/>
    <property type="match status" value="1"/>
</dbReference>
<protein>
    <recommendedName>
        <fullName evidence="3">Carboxylic ester hydrolase</fullName>
        <ecNumber evidence="3">3.1.1.-</ecNumber>
    </recommendedName>
</protein>
<name>A0A1L7XEW4_9HELO</name>
<evidence type="ECO:0000256" key="3">
    <source>
        <dbReference type="RuleBase" id="RU361235"/>
    </source>
</evidence>
<evidence type="ECO:0000256" key="2">
    <source>
        <dbReference type="ARBA" id="ARBA00022801"/>
    </source>
</evidence>
<gene>
    <name evidence="5" type="ORF">PAC_13486</name>
</gene>
<dbReference type="Pfam" id="PF00135">
    <property type="entry name" value="COesterase"/>
    <property type="match status" value="1"/>
</dbReference>
<accession>A0A1L7XEW4</accession>
<evidence type="ECO:0000259" key="4">
    <source>
        <dbReference type="Pfam" id="PF00135"/>
    </source>
</evidence>
<dbReference type="OrthoDB" id="408631at2759"/>
<dbReference type="Proteomes" id="UP000184330">
    <property type="component" value="Unassembled WGS sequence"/>
</dbReference>
<dbReference type="InterPro" id="IPR029058">
    <property type="entry name" value="AB_hydrolase_fold"/>
</dbReference>
<dbReference type="InterPro" id="IPR019826">
    <property type="entry name" value="Carboxylesterase_B_AS"/>
</dbReference>
<dbReference type="EMBL" id="FJOG01000024">
    <property type="protein sequence ID" value="CZR63589.1"/>
    <property type="molecule type" value="Genomic_DNA"/>
</dbReference>
<dbReference type="STRING" id="576137.A0A1L7XEW4"/>
<reference evidence="5 6" key="1">
    <citation type="submission" date="2016-03" db="EMBL/GenBank/DDBJ databases">
        <authorList>
            <person name="Ploux O."/>
        </authorList>
    </citation>
    <scope>NUCLEOTIDE SEQUENCE [LARGE SCALE GENOMIC DNA]</scope>
    <source>
        <strain evidence="5 6">UAMH 11012</strain>
    </source>
</reference>